<accession>A0A812JAM9</accession>
<feature type="region of interest" description="Disordered" evidence="1">
    <location>
        <begin position="742"/>
        <end position="765"/>
    </location>
</feature>
<feature type="region of interest" description="Disordered" evidence="1">
    <location>
        <begin position="1202"/>
        <end position="1267"/>
    </location>
</feature>
<feature type="domain" description="Peptidase S74" evidence="2">
    <location>
        <begin position="1843"/>
        <end position="1939"/>
    </location>
</feature>
<organism evidence="3 4">
    <name type="scientific">Symbiodinium natans</name>
    <dbReference type="NCBI Taxonomy" id="878477"/>
    <lineage>
        <taxon>Eukaryota</taxon>
        <taxon>Sar</taxon>
        <taxon>Alveolata</taxon>
        <taxon>Dinophyceae</taxon>
        <taxon>Suessiales</taxon>
        <taxon>Symbiodiniaceae</taxon>
        <taxon>Symbiodinium</taxon>
    </lineage>
</organism>
<reference evidence="3" key="1">
    <citation type="submission" date="2021-02" db="EMBL/GenBank/DDBJ databases">
        <authorList>
            <person name="Dougan E. K."/>
            <person name="Rhodes N."/>
            <person name="Thang M."/>
            <person name="Chan C."/>
        </authorList>
    </citation>
    <scope>NUCLEOTIDE SEQUENCE</scope>
</reference>
<evidence type="ECO:0000313" key="3">
    <source>
        <dbReference type="EMBL" id="CAE7202100.1"/>
    </source>
</evidence>
<sequence length="1946" mass="213249">MRLLELFSGKKSIGRAFEAIGWQVTSLDSDPHSHPTICEDILEWDYRTFQPGHFDLVWASPVCTEFSRAMTRRPRRLEEGDRLVLRTIEIIGYLRPRWWAIENPRSGLLKSRSYMKGLPFDDVTYCQYAFRYRKATRIWNNLPWHPSRPVCCRSRRCEAFNNGRHIETAQRQGGRVRIGQSRDQLYSIPPLLCEEIAASVNVFKTPDYRIKQPRDPIVPRVPCTGMLLGPSKSGKTVALISLLLDQYRTASGESVWERLYCFSPSVFIDDAWKPVIKFIDVNTQREKVLFDTWDEGALRTIIEQQRKITKTSKDMGLKKLYGVAVIVDDFSDQPELHKKNGEGALDTLLCRGRHLQISTILSCQKLRVVSNCIRVNLQFMCIWRLRNALEIQAVIEELSALLPKEELHAMYQEATREPYSFWFIYFLKPKSEMFYKRFEERFVIENGDHPRVVDPRWPYPERARQISDSTASEKSTGRSFFRRTRKRMSCTIYVDSRKRTAGDDSSFEFDIGETIHLQTGARLSVLKFRVADAFLSTDRGFYMYWIDEALQTLNWAVLPVGAYTGARLAAWISSNYGSATYVEQTNEIGVAYDGNRSILNDAEIRSLFPGSGSYPAGATPSRPLSINHLLGPSFIDGALQIFTFVTMNPYSELLLRCSTLATAADIKGPLGNDIICKMIIDKGIGNIMQTRTDEGHFVRLHGPITLRTLRFKLTDVDGHVVNTRGTSVSFAIFLDYEPAPAPVPRDASNPSQSDEGVRPAAPPVEPVRMTPAQMLRQFHKMYPSYNLNPLMRRRHQQLVEAQAFNEWLSNRRLRQEGETYADELGRMTEAVNRRIPQLRYAPAERAGIQRMARDVAAGRNTSEHLHIQPLYLDDYPNAPEPISDAPMPHTQLNPAAAFETANEGYDGVPFPRPPREFTRPSFLPDSDDGGMDPGQALRNDGLNPPRPPTLGGRMRESGIQAAEAIIAGGAAGAAAATRSVAENQTFNVLRGGGDWLDRTLRIPRRPPGLGPPPDEVPPPQIIGRPSEVEPLLERAGQRAAEVERAAAQDIQQFAAQQLAEAEASEGFATAAEAAAAGAEAATAAEAGGGALALLGEGALAAAGTVGAAAGGLAVAGAGAAIVGTAWAIQGAANMAGFMMDNAGGGTDSDASRPSMTTDVQTSRPSMTTDVQTLNGMQESGAVDHFQVQEMRRQQQRPQVFRIDTSEDQPQPQAQPQQRIVARPARRPRAQPMPFGLNNAPIPVSSDSDRSRISRQSRSDRGPLGTQPSFDQLRYSVFSFEFVDVQSHRVQSGKDTAYANQSALDALQAETDALLAPLASEVWVSNEILAALAAYSTTVQVGTAISDALGAYSSTAEMNTAISDAIDALNVGQYQDAAGVQFLIDQALLAYWTQALSSYDDSSQVDSKIITALLDFYTRAETDQAIADAVTGGTDLSNYYTISETQGYVANELLAYYPRTELDSQLTATFTQYWTSGRTQTEIDDAIAGLLDQTAGDARYFVRAPGAESGQIFNLVQEQFTPRIVRNLLLEAPLVGDAILGNQSTLRIRSDSWFKAEADSRFLRTNDLGPLDARYLATSSPLPEHPVPNAPVLPADLGQRQHTAFVQTPLLQSAAADLQIRNGTTTIRAGDGTLLASFAAGNIGLEQDITVRSDRTLNATTADVAQFFVGSTAATGTFASSSSVTATLEIESDLRVQAPLVRCDPAASVLTIQGGTNGVLVDDTLRINGALAPEASLPFLSLSGGSSGVQVLSRVLEQIAVGPTDGSVGNAAATGEAALLLDANNQAGVAELKVRAGGNCELNAQFQFISFNTTNGLANMAIEPNIGGSNDGEVIFGYGFVNLSDRLLKENVRAIPEEELQQTFDAVEPQLYDRIDGGKEQIGFVAQDVQASGKLGESMCKTKNLDGRELMALDYQKLSVVLWGVVKKLQKRVEKLEKKKGRQGDSD</sequence>
<dbReference type="Proteomes" id="UP000604046">
    <property type="component" value="Unassembled WGS sequence"/>
</dbReference>
<dbReference type="Gene3D" id="3.40.50.150">
    <property type="entry name" value="Vaccinia Virus protein VP39"/>
    <property type="match status" value="1"/>
</dbReference>
<keyword evidence="4" id="KW-1185">Reference proteome</keyword>
<evidence type="ECO:0000313" key="4">
    <source>
        <dbReference type="Proteomes" id="UP000604046"/>
    </source>
</evidence>
<proteinExistence type="predicted"/>
<name>A0A812JAM9_9DINO</name>
<comment type="caution">
    <text evidence="3">The sequence shown here is derived from an EMBL/GenBank/DDBJ whole genome shotgun (WGS) entry which is preliminary data.</text>
</comment>
<dbReference type="PROSITE" id="PS51688">
    <property type="entry name" value="ICA"/>
    <property type="match status" value="1"/>
</dbReference>
<dbReference type="SUPFAM" id="SSF53335">
    <property type="entry name" value="S-adenosyl-L-methionine-dependent methyltransferases"/>
    <property type="match status" value="1"/>
</dbReference>
<dbReference type="InterPro" id="IPR027417">
    <property type="entry name" value="P-loop_NTPase"/>
</dbReference>
<feature type="compositionally biased region" description="Polar residues" evidence="1">
    <location>
        <begin position="1151"/>
        <end position="1167"/>
    </location>
</feature>
<feature type="region of interest" description="Disordered" evidence="1">
    <location>
        <begin position="902"/>
        <end position="947"/>
    </location>
</feature>
<feature type="region of interest" description="Disordered" evidence="1">
    <location>
        <begin position="1144"/>
        <end position="1167"/>
    </location>
</feature>
<feature type="compositionally biased region" description="Basic and acidic residues" evidence="1">
    <location>
        <begin position="1246"/>
        <end position="1260"/>
    </location>
</feature>
<dbReference type="OrthoDB" id="442713at2759"/>
<dbReference type="Gene3D" id="3.40.50.300">
    <property type="entry name" value="P-loop containing nucleotide triphosphate hydrolases"/>
    <property type="match status" value="1"/>
</dbReference>
<feature type="compositionally biased region" description="Low complexity" evidence="1">
    <location>
        <begin position="1208"/>
        <end position="1222"/>
    </location>
</feature>
<dbReference type="EMBL" id="CAJNDS010000401">
    <property type="protein sequence ID" value="CAE7202100.1"/>
    <property type="molecule type" value="Genomic_DNA"/>
</dbReference>
<dbReference type="InterPro" id="IPR006758">
    <property type="entry name" value="A32L"/>
</dbReference>
<dbReference type="InterPro" id="IPR030392">
    <property type="entry name" value="S74_ICA"/>
</dbReference>
<evidence type="ECO:0000256" key="1">
    <source>
        <dbReference type="SAM" id="MobiDB-lite"/>
    </source>
</evidence>
<gene>
    <name evidence="3" type="ORF">SNAT2548_LOCUS6091</name>
</gene>
<protein>
    <recommendedName>
        <fullName evidence="2">Peptidase S74 domain-containing protein</fullName>
    </recommendedName>
</protein>
<dbReference type="Pfam" id="PF13884">
    <property type="entry name" value="Peptidase_S74"/>
    <property type="match status" value="1"/>
</dbReference>
<dbReference type="Pfam" id="PF04665">
    <property type="entry name" value="Pox_A32"/>
    <property type="match status" value="1"/>
</dbReference>
<evidence type="ECO:0000259" key="2">
    <source>
        <dbReference type="PROSITE" id="PS51688"/>
    </source>
</evidence>
<dbReference type="InterPro" id="IPR029063">
    <property type="entry name" value="SAM-dependent_MTases_sf"/>
</dbReference>